<feature type="domain" description="Reverse transcriptase zinc-binding" evidence="1">
    <location>
        <begin position="135"/>
        <end position="219"/>
    </location>
</feature>
<evidence type="ECO:0000313" key="3">
    <source>
        <dbReference type="Proteomes" id="UP000823388"/>
    </source>
</evidence>
<proteinExistence type="predicted"/>
<accession>A0A8T0VI73</accession>
<keyword evidence="3" id="KW-1185">Reference proteome</keyword>
<organism evidence="2 3">
    <name type="scientific">Panicum virgatum</name>
    <name type="common">Blackwell switchgrass</name>
    <dbReference type="NCBI Taxonomy" id="38727"/>
    <lineage>
        <taxon>Eukaryota</taxon>
        <taxon>Viridiplantae</taxon>
        <taxon>Streptophyta</taxon>
        <taxon>Embryophyta</taxon>
        <taxon>Tracheophyta</taxon>
        <taxon>Spermatophyta</taxon>
        <taxon>Magnoliopsida</taxon>
        <taxon>Liliopsida</taxon>
        <taxon>Poales</taxon>
        <taxon>Poaceae</taxon>
        <taxon>PACMAD clade</taxon>
        <taxon>Panicoideae</taxon>
        <taxon>Panicodae</taxon>
        <taxon>Paniceae</taxon>
        <taxon>Panicinae</taxon>
        <taxon>Panicum</taxon>
        <taxon>Panicum sect. Hiantes</taxon>
    </lineage>
</organism>
<dbReference type="Pfam" id="PF13966">
    <property type="entry name" value="zf-RVT"/>
    <property type="match status" value="1"/>
</dbReference>
<dbReference type="PANTHER" id="PTHR36617">
    <property type="entry name" value="PROTEIN, PUTATIVE-RELATED"/>
    <property type="match status" value="1"/>
</dbReference>
<evidence type="ECO:0000259" key="1">
    <source>
        <dbReference type="Pfam" id="PF13966"/>
    </source>
</evidence>
<evidence type="ECO:0000313" key="2">
    <source>
        <dbReference type="EMBL" id="KAG2634265.1"/>
    </source>
</evidence>
<dbReference type="Proteomes" id="UP000823388">
    <property type="component" value="Chromosome 2N"/>
</dbReference>
<sequence length="315" mass="37005">MLRLRWLWQEWTMPEKPWVGMGTPCSETDKLLFAASTEIRIGDGRKVCFWELAWVAGRRPRDIAPDLYSICKRKNSKLHEALTDNRWIRDLTVGPNCSLHHLKQLVELWFAVRDTSINPDAEDTIKWKWTANGDYTTASAYRAQFLGSVKTDMHLLIWKPWAPPKCKFFAWLIIKNRVWTSDRLAIRGCPRSDVCPLCRTEPESAHHLLVTCRYTKRMWRLITDWINCQQLHPSGWDSTYSVNEWWHFMGKLRNVPKRAIKSLLLLVNWEIWKERNSRTFDRREASTITLLGKIKEEARTWGIAGARHLASFVGD</sequence>
<name>A0A8T0VI73_PANVG</name>
<reference evidence="2" key="1">
    <citation type="submission" date="2020-05" db="EMBL/GenBank/DDBJ databases">
        <title>WGS assembly of Panicum virgatum.</title>
        <authorList>
            <person name="Lovell J.T."/>
            <person name="Jenkins J."/>
            <person name="Shu S."/>
            <person name="Juenger T.E."/>
            <person name="Schmutz J."/>
        </authorList>
    </citation>
    <scope>NUCLEOTIDE SEQUENCE</scope>
    <source>
        <strain evidence="2">AP13</strain>
    </source>
</reference>
<dbReference type="AlphaFoldDB" id="A0A8T0VI73"/>
<protein>
    <recommendedName>
        <fullName evidence="1">Reverse transcriptase zinc-binding domain-containing protein</fullName>
    </recommendedName>
</protein>
<dbReference type="InterPro" id="IPR026960">
    <property type="entry name" value="RVT-Znf"/>
</dbReference>
<gene>
    <name evidence="2" type="ORF">PVAP13_2NG195706</name>
</gene>
<dbReference type="PANTHER" id="PTHR36617:SF8">
    <property type="entry name" value="OS10G0457800 PROTEIN"/>
    <property type="match status" value="1"/>
</dbReference>
<dbReference type="EMBL" id="CM029040">
    <property type="protein sequence ID" value="KAG2634265.1"/>
    <property type="molecule type" value="Genomic_DNA"/>
</dbReference>
<comment type="caution">
    <text evidence="2">The sequence shown here is derived from an EMBL/GenBank/DDBJ whole genome shotgun (WGS) entry which is preliminary data.</text>
</comment>